<organism evidence="3 4">
    <name type="scientific">Lepraria neglecta</name>
    <dbReference type="NCBI Taxonomy" id="209136"/>
    <lineage>
        <taxon>Eukaryota</taxon>
        <taxon>Fungi</taxon>
        <taxon>Dikarya</taxon>
        <taxon>Ascomycota</taxon>
        <taxon>Pezizomycotina</taxon>
        <taxon>Lecanoromycetes</taxon>
        <taxon>OSLEUM clade</taxon>
        <taxon>Lecanoromycetidae</taxon>
        <taxon>Lecanorales</taxon>
        <taxon>Lecanorineae</taxon>
        <taxon>Stereocaulaceae</taxon>
        <taxon>Lepraria</taxon>
    </lineage>
</organism>
<proteinExistence type="predicted"/>
<dbReference type="Pfam" id="PF01408">
    <property type="entry name" value="GFO_IDH_MocA"/>
    <property type="match status" value="1"/>
</dbReference>
<keyword evidence="4" id="KW-1185">Reference proteome</keyword>
<evidence type="ECO:0000259" key="1">
    <source>
        <dbReference type="Pfam" id="PF01408"/>
    </source>
</evidence>
<dbReference type="SUPFAM" id="SSF51735">
    <property type="entry name" value="NAD(P)-binding Rossmann-fold domains"/>
    <property type="match status" value="1"/>
</dbReference>
<feature type="domain" description="Gfo/Idh/MocA-like oxidoreductase C-terminal" evidence="2">
    <location>
        <begin position="154"/>
        <end position="343"/>
    </location>
</feature>
<evidence type="ECO:0008006" key="5">
    <source>
        <dbReference type="Google" id="ProtNLM"/>
    </source>
</evidence>
<reference evidence="3" key="1">
    <citation type="submission" date="2022-11" db="EMBL/GenBank/DDBJ databases">
        <title>Chromosomal genome sequence assembly and mating type (MAT) locus characterization of the leprose asexual lichenized fungus Lepraria neglecta (Nyl.) Erichsen.</title>
        <authorList>
            <person name="Allen J.L."/>
            <person name="Pfeffer B."/>
        </authorList>
    </citation>
    <scope>NUCLEOTIDE SEQUENCE</scope>
    <source>
        <strain evidence="3">Allen 5258</strain>
    </source>
</reference>
<dbReference type="SUPFAM" id="SSF55347">
    <property type="entry name" value="Glyceraldehyde-3-phosphate dehydrogenase-like, C-terminal domain"/>
    <property type="match status" value="1"/>
</dbReference>
<dbReference type="PANTHER" id="PTHR42840:SF5">
    <property type="entry name" value="NAD(P)-BINDING ROSSMANN-FOLD SUPERFAMILY PROTEIN"/>
    <property type="match status" value="1"/>
</dbReference>
<comment type="caution">
    <text evidence="3">The sequence shown here is derived from an EMBL/GenBank/DDBJ whole genome shotgun (WGS) entry which is preliminary data.</text>
</comment>
<dbReference type="InterPro" id="IPR036291">
    <property type="entry name" value="NAD(P)-bd_dom_sf"/>
</dbReference>
<accession>A0AAD9Z4L4</accession>
<gene>
    <name evidence="3" type="ORF">OEA41_003400</name>
</gene>
<protein>
    <recommendedName>
        <fullName evidence="5">NAD(P)-binding protein</fullName>
    </recommendedName>
</protein>
<feature type="domain" description="Gfo/Idh/MocA-like oxidoreductase N-terminal" evidence="1">
    <location>
        <begin position="5"/>
        <end position="123"/>
    </location>
</feature>
<evidence type="ECO:0000313" key="3">
    <source>
        <dbReference type="EMBL" id="KAK3171316.1"/>
    </source>
</evidence>
<dbReference type="Proteomes" id="UP001276659">
    <property type="component" value="Unassembled WGS sequence"/>
</dbReference>
<evidence type="ECO:0000313" key="4">
    <source>
        <dbReference type="Proteomes" id="UP001276659"/>
    </source>
</evidence>
<dbReference type="Gene3D" id="3.30.360.10">
    <property type="entry name" value="Dihydrodipicolinate Reductase, domain 2"/>
    <property type="match status" value="1"/>
</dbReference>
<dbReference type="GO" id="GO:0000166">
    <property type="term" value="F:nucleotide binding"/>
    <property type="evidence" value="ECO:0007669"/>
    <property type="project" value="InterPro"/>
</dbReference>
<dbReference type="Gene3D" id="3.40.50.720">
    <property type="entry name" value="NAD(P)-binding Rossmann-like Domain"/>
    <property type="match status" value="1"/>
</dbReference>
<dbReference type="GO" id="GO:0016491">
    <property type="term" value="F:oxidoreductase activity"/>
    <property type="evidence" value="ECO:0007669"/>
    <property type="project" value="TreeGrafter"/>
</dbReference>
<sequence length="351" mass="38244">MSTGIAILGAGIFARDEHLPAVQACSLFSLKAIYSRSQESADKLAQDAANPVDIYFDSPCTSGRSLDDLLKRDDVDAVTIALPILVQPEVIKKALGAGKQVLSEKPIAKDVDTAAEMVRWYKDTRQEQIWSVGENFRFLDSVTFGAEQIRRLGGNVVAFGLKVYGFIDENEKYYQTEWRQTPKYQGGFLLDGGIHFVASLRYLLAAAGQSITQVTSFTSLLQPHLAPLDTINAMVKVENENGGQFCLSFGVEFKTDFEIQVVTDRGAVTVLPTEVAVLTKDADGERSERRVRVRPGSAVKAEMAAFAESIRTGKSDPRGTPEQALADLQVLQAMLESGEEAGAVKKVQCAT</sequence>
<dbReference type="PANTHER" id="PTHR42840">
    <property type="entry name" value="NAD(P)-BINDING ROSSMANN-FOLD SUPERFAMILY PROTEIN-RELATED"/>
    <property type="match status" value="1"/>
</dbReference>
<dbReference type="EMBL" id="JASNWA010000008">
    <property type="protein sequence ID" value="KAK3171316.1"/>
    <property type="molecule type" value="Genomic_DNA"/>
</dbReference>
<dbReference type="InterPro" id="IPR000683">
    <property type="entry name" value="Gfo/Idh/MocA-like_OxRdtase_N"/>
</dbReference>
<name>A0AAD9Z4L4_9LECA</name>
<dbReference type="GO" id="GO:0006740">
    <property type="term" value="P:NADPH regeneration"/>
    <property type="evidence" value="ECO:0007669"/>
    <property type="project" value="TreeGrafter"/>
</dbReference>
<dbReference type="InterPro" id="IPR004104">
    <property type="entry name" value="Gfo/Idh/MocA-like_OxRdtase_C"/>
</dbReference>
<dbReference type="AlphaFoldDB" id="A0AAD9Z4L4"/>
<dbReference type="Pfam" id="PF02894">
    <property type="entry name" value="GFO_IDH_MocA_C"/>
    <property type="match status" value="1"/>
</dbReference>
<evidence type="ECO:0000259" key="2">
    <source>
        <dbReference type="Pfam" id="PF02894"/>
    </source>
</evidence>
<dbReference type="GO" id="GO:0005737">
    <property type="term" value="C:cytoplasm"/>
    <property type="evidence" value="ECO:0007669"/>
    <property type="project" value="TreeGrafter"/>
</dbReference>